<dbReference type="AlphaFoldDB" id="A0AA37JJ93"/>
<dbReference type="InterPro" id="IPR001647">
    <property type="entry name" value="HTH_TetR"/>
</dbReference>
<gene>
    <name evidence="6" type="ORF">CE91St55_22190</name>
</gene>
<comment type="caution">
    <text evidence="6">The sequence shown here is derived from an EMBL/GenBank/DDBJ whole genome shotgun (WGS) entry which is preliminary data.</text>
</comment>
<name>A0AA37JJ93_9FIRM</name>
<dbReference type="PROSITE" id="PS50977">
    <property type="entry name" value="HTH_TETR_2"/>
    <property type="match status" value="1"/>
</dbReference>
<reference evidence="6" key="1">
    <citation type="submission" date="2022-01" db="EMBL/GenBank/DDBJ databases">
        <title>Novel bile acid biosynthetic pathways are enriched in the microbiome of centenarians.</title>
        <authorList>
            <person name="Sato Y."/>
            <person name="Atarashi K."/>
            <person name="Plichta R.D."/>
            <person name="Arai Y."/>
            <person name="Sasajima S."/>
            <person name="Kearney M.S."/>
            <person name="Suda W."/>
            <person name="Takeshita K."/>
            <person name="Sasaki T."/>
            <person name="Okamoto S."/>
            <person name="Skelly N.A."/>
            <person name="Okamura Y."/>
            <person name="Vlamakis H."/>
            <person name="Li Y."/>
            <person name="Tanoue T."/>
            <person name="Takei H."/>
            <person name="Nittono H."/>
            <person name="Narushima S."/>
            <person name="Irie J."/>
            <person name="Itoh H."/>
            <person name="Moriya K."/>
            <person name="Sugiura Y."/>
            <person name="Suematsu M."/>
            <person name="Moritoki N."/>
            <person name="Shibata S."/>
            <person name="Littman R.D."/>
            <person name="Fischbach A.M."/>
            <person name="Uwamino Y."/>
            <person name="Inoue T."/>
            <person name="Honda A."/>
            <person name="Hattori M."/>
            <person name="Murai T."/>
            <person name="Xavier J.R."/>
            <person name="Hirose N."/>
            <person name="Honda K."/>
        </authorList>
    </citation>
    <scope>NUCLEOTIDE SEQUENCE</scope>
    <source>
        <strain evidence="6">CE91-St55</strain>
    </source>
</reference>
<dbReference type="Pfam" id="PF00440">
    <property type="entry name" value="TetR_N"/>
    <property type="match status" value="1"/>
</dbReference>
<keyword evidence="3" id="KW-0804">Transcription</keyword>
<dbReference type="EMBL" id="BQNJ01000001">
    <property type="protein sequence ID" value="GKH00238.1"/>
    <property type="molecule type" value="Genomic_DNA"/>
</dbReference>
<dbReference type="Gene3D" id="1.10.357.10">
    <property type="entry name" value="Tetracycline Repressor, domain 2"/>
    <property type="match status" value="1"/>
</dbReference>
<dbReference type="SUPFAM" id="SSF46689">
    <property type="entry name" value="Homeodomain-like"/>
    <property type="match status" value="1"/>
</dbReference>
<dbReference type="GO" id="GO:0003700">
    <property type="term" value="F:DNA-binding transcription factor activity"/>
    <property type="evidence" value="ECO:0007669"/>
    <property type="project" value="TreeGrafter"/>
</dbReference>
<sequence length="209" mass="24091">MAVAKQKAGVYDKVLECAKSEFLSKGFLDASLRTIAQAADTSTGSIYTRFGDKEGLFRAIAEPVVDQFKAMFRRVQEDFHQLSEEEQRADMGQYTARHQEEMLDYIYDHFDVFRLLLDGAHGTRFSCFLDELVDIEVEYTYKYMEVIGCESVKSGLVTEEFIHIIVTAYFNGMFEVVRHNMDRAAAHRYVKMLNCYHMAGFSTVFDPYP</sequence>
<accession>A0AA37JJ93</accession>
<evidence type="ECO:0000259" key="5">
    <source>
        <dbReference type="PROSITE" id="PS50977"/>
    </source>
</evidence>
<evidence type="ECO:0000256" key="4">
    <source>
        <dbReference type="PROSITE-ProRule" id="PRU00335"/>
    </source>
</evidence>
<organism evidence="6 7">
    <name type="scientific">Hungatella hathewayi</name>
    <dbReference type="NCBI Taxonomy" id="154046"/>
    <lineage>
        <taxon>Bacteria</taxon>
        <taxon>Bacillati</taxon>
        <taxon>Bacillota</taxon>
        <taxon>Clostridia</taxon>
        <taxon>Lachnospirales</taxon>
        <taxon>Lachnospiraceae</taxon>
        <taxon>Hungatella</taxon>
    </lineage>
</organism>
<evidence type="ECO:0000256" key="1">
    <source>
        <dbReference type="ARBA" id="ARBA00023015"/>
    </source>
</evidence>
<evidence type="ECO:0000256" key="2">
    <source>
        <dbReference type="ARBA" id="ARBA00023125"/>
    </source>
</evidence>
<dbReference type="PANTHER" id="PTHR30055:SF234">
    <property type="entry name" value="HTH-TYPE TRANSCRIPTIONAL REGULATOR BETI"/>
    <property type="match status" value="1"/>
</dbReference>
<dbReference type="InterPro" id="IPR050109">
    <property type="entry name" value="HTH-type_TetR-like_transc_reg"/>
</dbReference>
<proteinExistence type="predicted"/>
<evidence type="ECO:0000256" key="3">
    <source>
        <dbReference type="ARBA" id="ARBA00023163"/>
    </source>
</evidence>
<feature type="DNA-binding region" description="H-T-H motif" evidence="4">
    <location>
        <begin position="31"/>
        <end position="50"/>
    </location>
</feature>
<evidence type="ECO:0000313" key="6">
    <source>
        <dbReference type="EMBL" id="GKH00238.1"/>
    </source>
</evidence>
<dbReference type="PANTHER" id="PTHR30055">
    <property type="entry name" value="HTH-TYPE TRANSCRIPTIONAL REGULATOR RUTR"/>
    <property type="match status" value="1"/>
</dbReference>
<protein>
    <submittedName>
        <fullName evidence="6">TetR family transcriptional regulator</fullName>
    </submittedName>
</protein>
<keyword evidence="2 4" id="KW-0238">DNA-binding</keyword>
<dbReference type="PRINTS" id="PR00455">
    <property type="entry name" value="HTHTETR"/>
</dbReference>
<dbReference type="GO" id="GO:0000976">
    <property type="term" value="F:transcription cis-regulatory region binding"/>
    <property type="evidence" value="ECO:0007669"/>
    <property type="project" value="TreeGrafter"/>
</dbReference>
<dbReference type="Proteomes" id="UP001055091">
    <property type="component" value="Unassembled WGS sequence"/>
</dbReference>
<dbReference type="InterPro" id="IPR009057">
    <property type="entry name" value="Homeodomain-like_sf"/>
</dbReference>
<keyword evidence="1" id="KW-0805">Transcription regulation</keyword>
<evidence type="ECO:0000313" key="7">
    <source>
        <dbReference type="Proteomes" id="UP001055091"/>
    </source>
</evidence>
<feature type="domain" description="HTH tetR-type" evidence="5">
    <location>
        <begin position="8"/>
        <end position="68"/>
    </location>
</feature>